<dbReference type="PANTHER" id="PTHR45527">
    <property type="entry name" value="NONRIBOSOMAL PEPTIDE SYNTHETASE"/>
    <property type="match status" value="1"/>
</dbReference>
<dbReference type="GO" id="GO:0009366">
    <property type="term" value="C:enterobactin synthetase complex"/>
    <property type="evidence" value="ECO:0007669"/>
    <property type="project" value="TreeGrafter"/>
</dbReference>
<accession>G8XEP5</accession>
<geneLocation type="plasmid" evidence="3 4">
    <name>pSCATT</name>
</geneLocation>
<feature type="domain" description="Condensation" evidence="2">
    <location>
        <begin position="55"/>
        <end position="472"/>
    </location>
</feature>
<name>F8JMJ9_STREN</name>
<dbReference type="EMBL" id="CP003229">
    <property type="protein sequence ID" value="AEW99318.1"/>
    <property type="molecule type" value="Genomic_DNA"/>
</dbReference>
<dbReference type="HOGENOM" id="CLU_000022_2_9_11"/>
<organism evidence="3 4">
    <name type="scientific">Streptantibioticus cattleyicolor (strain ATCC 35852 / DSM 46488 / JCM 4925 / NBRC 14057 / NRRL 8057)</name>
    <name type="common">Streptomyces cattleya</name>
    <dbReference type="NCBI Taxonomy" id="1003195"/>
    <lineage>
        <taxon>Bacteria</taxon>
        <taxon>Bacillati</taxon>
        <taxon>Actinomycetota</taxon>
        <taxon>Actinomycetes</taxon>
        <taxon>Kitasatosporales</taxon>
        <taxon>Streptomycetaceae</taxon>
        <taxon>Streptantibioticus</taxon>
    </lineage>
</organism>
<dbReference type="AlphaFoldDB" id="F8JMJ9"/>
<dbReference type="GO" id="GO:0005829">
    <property type="term" value="C:cytosol"/>
    <property type="evidence" value="ECO:0007669"/>
    <property type="project" value="TreeGrafter"/>
</dbReference>
<dbReference type="Gene3D" id="3.30.559.30">
    <property type="entry name" value="Nonribosomal peptide synthetase, condensation domain"/>
    <property type="match status" value="1"/>
</dbReference>
<gene>
    <name evidence="3" type="ordered locus">SCATT_p11250</name>
</gene>
<keyword evidence="3" id="KW-0614">Plasmid</keyword>
<keyword evidence="4" id="KW-1185">Reference proteome</keyword>
<dbReference type="KEGG" id="sct:SCAT_p0617"/>
<feature type="compositionally biased region" description="Pro residues" evidence="1">
    <location>
        <begin position="35"/>
        <end position="46"/>
    </location>
</feature>
<protein>
    <submittedName>
        <fullName evidence="3">Amino acid adenylation domain-containing protein</fullName>
    </submittedName>
</protein>
<dbReference type="GO" id="GO:0043041">
    <property type="term" value="P:amino acid activation for nonribosomal peptide biosynthetic process"/>
    <property type="evidence" value="ECO:0007669"/>
    <property type="project" value="TreeGrafter"/>
</dbReference>
<dbReference type="PATRIC" id="fig|1003195.11.peg.596"/>
<dbReference type="PANTHER" id="PTHR45527:SF1">
    <property type="entry name" value="FATTY ACID SYNTHASE"/>
    <property type="match status" value="1"/>
</dbReference>
<dbReference type="KEGG" id="scy:SCATT_p11250"/>
<dbReference type="InterPro" id="IPR001242">
    <property type="entry name" value="Condensation_dom"/>
</dbReference>
<dbReference type="OrthoDB" id="2472181at2"/>
<dbReference type="SUPFAM" id="SSF52777">
    <property type="entry name" value="CoA-dependent acyltransferases"/>
    <property type="match status" value="2"/>
</dbReference>
<evidence type="ECO:0000313" key="3">
    <source>
        <dbReference type="EMBL" id="AEW99318.1"/>
    </source>
</evidence>
<dbReference type="RefSeq" id="WP_014151072.1">
    <property type="nucleotide sequence ID" value="NC_016113.1"/>
</dbReference>
<dbReference type="InterPro" id="IPR023213">
    <property type="entry name" value="CAT-like_dom_sf"/>
</dbReference>
<proteinExistence type="predicted"/>
<accession>F8JMJ9</accession>
<dbReference type="GO" id="GO:0009239">
    <property type="term" value="P:enterobactin biosynthetic process"/>
    <property type="evidence" value="ECO:0007669"/>
    <property type="project" value="TreeGrafter"/>
</dbReference>
<dbReference type="Gene3D" id="3.30.559.10">
    <property type="entry name" value="Chloramphenicol acetyltransferase-like domain"/>
    <property type="match status" value="1"/>
</dbReference>
<evidence type="ECO:0000256" key="1">
    <source>
        <dbReference type="SAM" id="MobiDB-lite"/>
    </source>
</evidence>
<dbReference type="GO" id="GO:0031177">
    <property type="term" value="F:phosphopantetheine binding"/>
    <property type="evidence" value="ECO:0007669"/>
    <property type="project" value="TreeGrafter"/>
</dbReference>
<dbReference type="Pfam" id="PF00668">
    <property type="entry name" value="Condensation"/>
    <property type="match status" value="1"/>
</dbReference>
<sequence length="480" mass="52324">MTREGGGRPKPADDAELRARAELEEELLRDLPRRPGGPVPVLPRTPPVTRLPTGPGQGMLWFLHHMEPGGATYTTPVVMRLLGPLDEDAVCRSVAALVDRHEGLRTLFREEDGQLWQYVLAEARLEVPVTEVAADDAVEAVQRELDVPFDDLGGRLPVRARLLRVSAEDHILVLVPHHVVSDAVTLSVLLDDLVGLYAAEALGGPPVPPPAGGPRTADAAVWLRRRTDERRERLLGYWRRRLAGLPPLPLPADLPPPARRDCAGRTFLADLPDGLLAEVDRLADRENSTAFLVCLAAYQVLLARRTGHRDLAVLTAVGGRTTPGTEQLVGAFANLLLLRGDLSGDPSFTEALRRVTAGVVADFEHHEWPYQDLGEPLGLPPEEAHRSYGQTLFILEDEIAVPPAAAGPRIEPVLAPRPPALRDLTLRVIRGRPGYCVLSFRTQVFSPGRAQALLTEYTGLLEQLVTHPGQPVLGTVKEPV</sequence>
<evidence type="ECO:0000313" key="4">
    <source>
        <dbReference type="Proteomes" id="UP000007842"/>
    </source>
</evidence>
<feature type="region of interest" description="Disordered" evidence="1">
    <location>
        <begin position="25"/>
        <end position="50"/>
    </location>
</feature>
<evidence type="ECO:0000259" key="2">
    <source>
        <dbReference type="Pfam" id="PF00668"/>
    </source>
</evidence>
<reference evidence="4" key="1">
    <citation type="submission" date="2011-12" db="EMBL/GenBank/DDBJ databases">
        <title>Complete genome sequence of Streptomyces cattleya strain DSM 46488.</title>
        <authorList>
            <person name="Ou H.-Y."/>
            <person name="Li P."/>
            <person name="Zhao C."/>
            <person name="O'Hagan D."/>
            <person name="Deng Z."/>
        </authorList>
    </citation>
    <scope>NUCLEOTIDE SEQUENCE [LARGE SCALE GENOMIC DNA]</scope>
    <source>
        <strain evidence="4">ATCC 35852 / DSM 46488 / JCM 4925 / NBRC 14057 / NRRL 8057</strain>
        <plasmid evidence="4">Plasmid pSCATT</plasmid>
    </source>
</reference>
<dbReference type="GO" id="GO:0008610">
    <property type="term" value="P:lipid biosynthetic process"/>
    <property type="evidence" value="ECO:0007669"/>
    <property type="project" value="UniProtKB-ARBA"/>
</dbReference>
<dbReference type="Proteomes" id="UP000007842">
    <property type="component" value="Plasmid pSCATT"/>
</dbReference>
<dbReference type="GO" id="GO:0047527">
    <property type="term" value="F:2,3-dihydroxybenzoate-serine ligase activity"/>
    <property type="evidence" value="ECO:0007669"/>
    <property type="project" value="TreeGrafter"/>
</dbReference>